<proteinExistence type="predicted"/>
<keyword evidence="2" id="KW-1185">Reference proteome</keyword>
<accession>A0A2P4YF92</accession>
<protein>
    <submittedName>
        <fullName evidence="1">Uncharacterized protein</fullName>
    </submittedName>
</protein>
<sequence>MSLLGPYFLLHHSGQYGSVSTQVLQQFDVNSHVMVTDIRGQVNVRYLHLDVRWSKIEKNGKRGVSYIAAIADTKANASSRAAESDANVQWVHQSGYCIKFTEVNETTIDVAYDRCSQCESEAHAQLLFVDWAQVVCRWSQRMTSSKLIEPGQ</sequence>
<dbReference type="OrthoDB" id="109199at2759"/>
<dbReference type="AlphaFoldDB" id="A0A2P4YF92"/>
<reference evidence="1 2" key="1">
    <citation type="journal article" date="2017" name="Genome Biol. Evol.">
        <title>Phytophthora megakarya and P. palmivora, closely related causal agents of cacao black pod rot, underwent increases in genome sizes and gene numbers by different mechanisms.</title>
        <authorList>
            <person name="Ali S.S."/>
            <person name="Shao J."/>
            <person name="Lary D.J."/>
            <person name="Kronmiller B."/>
            <person name="Shen D."/>
            <person name="Strem M.D."/>
            <person name="Amoako-Attah I."/>
            <person name="Akrofi A.Y."/>
            <person name="Begoude B.A."/>
            <person name="Ten Hoopen G.M."/>
            <person name="Coulibaly K."/>
            <person name="Kebe B.I."/>
            <person name="Melnick R.L."/>
            <person name="Guiltinan M.J."/>
            <person name="Tyler B.M."/>
            <person name="Meinhardt L.W."/>
            <person name="Bailey B.A."/>
        </authorList>
    </citation>
    <scope>NUCLEOTIDE SEQUENCE [LARGE SCALE GENOMIC DNA]</scope>
    <source>
        <strain evidence="2">sbr112.9</strain>
    </source>
</reference>
<name>A0A2P4YF92_9STRA</name>
<evidence type="ECO:0000313" key="2">
    <source>
        <dbReference type="Proteomes" id="UP000237271"/>
    </source>
</evidence>
<dbReference type="Proteomes" id="UP000237271">
    <property type="component" value="Unassembled WGS sequence"/>
</dbReference>
<gene>
    <name evidence="1" type="ORF">PHPALM_6267</name>
</gene>
<organism evidence="1 2">
    <name type="scientific">Phytophthora palmivora</name>
    <dbReference type="NCBI Taxonomy" id="4796"/>
    <lineage>
        <taxon>Eukaryota</taxon>
        <taxon>Sar</taxon>
        <taxon>Stramenopiles</taxon>
        <taxon>Oomycota</taxon>
        <taxon>Peronosporomycetes</taxon>
        <taxon>Peronosporales</taxon>
        <taxon>Peronosporaceae</taxon>
        <taxon>Phytophthora</taxon>
    </lineage>
</organism>
<dbReference type="EMBL" id="NCKW01003433">
    <property type="protein sequence ID" value="POM76482.1"/>
    <property type="molecule type" value="Genomic_DNA"/>
</dbReference>
<evidence type="ECO:0000313" key="1">
    <source>
        <dbReference type="EMBL" id="POM76482.1"/>
    </source>
</evidence>
<comment type="caution">
    <text evidence="1">The sequence shown here is derived from an EMBL/GenBank/DDBJ whole genome shotgun (WGS) entry which is preliminary data.</text>
</comment>